<dbReference type="GO" id="GO:0005829">
    <property type="term" value="C:cytosol"/>
    <property type="evidence" value="ECO:0007669"/>
    <property type="project" value="TreeGrafter"/>
</dbReference>
<keyword evidence="1" id="KW-0732">Signal</keyword>
<keyword evidence="3" id="KW-1185">Reference proteome</keyword>
<evidence type="ECO:0000313" key="3">
    <source>
        <dbReference type="Proteomes" id="UP000621560"/>
    </source>
</evidence>
<dbReference type="EMBL" id="JACXIZ010000015">
    <property type="protein sequence ID" value="MBD2845393.1"/>
    <property type="molecule type" value="Genomic_DNA"/>
</dbReference>
<dbReference type="InterPro" id="IPR036390">
    <property type="entry name" value="WH_DNA-bd_sf"/>
</dbReference>
<dbReference type="InterPro" id="IPR000944">
    <property type="entry name" value="Tscrpt_reg_Rrf2"/>
</dbReference>
<protein>
    <submittedName>
        <fullName evidence="2">Rrf2 family transcriptional regulator</fullName>
    </submittedName>
</protein>
<proteinExistence type="predicted"/>
<dbReference type="Gene3D" id="1.10.10.10">
    <property type="entry name" value="Winged helix-like DNA-binding domain superfamily/Winged helix DNA-binding domain"/>
    <property type="match status" value="1"/>
</dbReference>
<evidence type="ECO:0000256" key="1">
    <source>
        <dbReference type="SAM" id="SignalP"/>
    </source>
</evidence>
<dbReference type="SUPFAM" id="SSF46785">
    <property type="entry name" value="Winged helix' DNA-binding domain"/>
    <property type="match status" value="1"/>
</dbReference>
<reference evidence="2" key="1">
    <citation type="submission" date="2020-09" db="EMBL/GenBank/DDBJ databases">
        <title>A novel bacterium of genus Paenibacillus, isolated from South China Sea.</title>
        <authorList>
            <person name="Huang H."/>
            <person name="Mo K."/>
            <person name="Hu Y."/>
        </authorList>
    </citation>
    <scope>NUCLEOTIDE SEQUENCE</scope>
    <source>
        <strain evidence="2">IB182496</strain>
    </source>
</reference>
<organism evidence="2 3">
    <name type="scientific">Paenibacillus sabuli</name>
    <dbReference type="NCBI Taxonomy" id="2772509"/>
    <lineage>
        <taxon>Bacteria</taxon>
        <taxon>Bacillati</taxon>
        <taxon>Bacillota</taxon>
        <taxon>Bacilli</taxon>
        <taxon>Bacillales</taxon>
        <taxon>Paenibacillaceae</taxon>
        <taxon>Paenibacillus</taxon>
    </lineage>
</organism>
<dbReference type="Proteomes" id="UP000621560">
    <property type="component" value="Unassembled WGS sequence"/>
</dbReference>
<dbReference type="GO" id="GO:0003700">
    <property type="term" value="F:DNA-binding transcription factor activity"/>
    <property type="evidence" value="ECO:0007669"/>
    <property type="project" value="TreeGrafter"/>
</dbReference>
<dbReference type="InterPro" id="IPR036388">
    <property type="entry name" value="WH-like_DNA-bd_sf"/>
</dbReference>
<dbReference type="PANTHER" id="PTHR33221">
    <property type="entry name" value="WINGED HELIX-TURN-HELIX TRANSCRIPTIONAL REGULATOR, RRF2 FAMILY"/>
    <property type="match status" value="1"/>
</dbReference>
<gene>
    <name evidence="2" type="ORF">IDH44_09340</name>
</gene>
<dbReference type="PANTHER" id="PTHR33221:SF15">
    <property type="entry name" value="HTH-TYPE TRANSCRIPTIONAL REGULATOR YWGB-RELATED"/>
    <property type="match status" value="1"/>
</dbReference>
<feature type="chain" id="PRO_5039335059" evidence="1">
    <location>
        <begin position="26"/>
        <end position="143"/>
    </location>
</feature>
<evidence type="ECO:0000313" key="2">
    <source>
        <dbReference type="EMBL" id="MBD2845393.1"/>
    </source>
</evidence>
<dbReference type="Pfam" id="PF02082">
    <property type="entry name" value="Rrf2"/>
    <property type="match status" value="1"/>
</dbReference>
<accession>A0A927BU20</accession>
<dbReference type="FunFam" id="1.10.10.10:FF:000138">
    <property type="entry name" value="Rrf2 family transcriptional regulator"/>
    <property type="match status" value="1"/>
</dbReference>
<dbReference type="PROSITE" id="PS51197">
    <property type="entry name" value="HTH_RRF2_2"/>
    <property type="match status" value="1"/>
</dbReference>
<name>A0A927BU20_9BACL</name>
<feature type="signal peptide" evidence="1">
    <location>
        <begin position="1"/>
        <end position="25"/>
    </location>
</feature>
<sequence length="143" mass="15832">MKQMSSRLSMAVHILCLIGTMPAPTGDVIAGSVNTNPVVIRRIMRMLKQAGLIQVRPGVGGSKLLRDPDRITLLDVYHAVDIVEGNSMFGMHEHPNPACPVGRMIAGAMRREFDEAQRAMEQRLSQTTIRRLMDQVGRERAPS</sequence>
<comment type="caution">
    <text evidence="2">The sequence shown here is derived from an EMBL/GenBank/DDBJ whole genome shotgun (WGS) entry which is preliminary data.</text>
</comment>
<dbReference type="AlphaFoldDB" id="A0A927BU20"/>